<dbReference type="Pfam" id="PF02709">
    <property type="entry name" value="Glyco_transf_7C"/>
    <property type="match status" value="1"/>
</dbReference>
<evidence type="ECO:0000256" key="3">
    <source>
        <dbReference type="ARBA" id="ARBA00022679"/>
    </source>
</evidence>
<dbReference type="Pfam" id="PF00535">
    <property type="entry name" value="Glycos_transf_2"/>
    <property type="match status" value="2"/>
</dbReference>
<feature type="domain" description="Galactosyltransferase C-terminal" evidence="5">
    <location>
        <begin position="145"/>
        <end position="191"/>
    </location>
</feature>
<evidence type="ECO:0000259" key="5">
    <source>
        <dbReference type="Pfam" id="PF02709"/>
    </source>
</evidence>
<proteinExistence type="inferred from homology"/>
<dbReference type="RefSeq" id="WP_379672073.1">
    <property type="nucleotide sequence ID" value="NZ_JBHUCJ010000057.1"/>
</dbReference>
<dbReference type="SUPFAM" id="SSF53448">
    <property type="entry name" value="Nucleotide-diphospho-sugar transferases"/>
    <property type="match status" value="3"/>
</dbReference>
<dbReference type="Gene3D" id="3.90.550.10">
    <property type="entry name" value="Spore Coat Polysaccharide Biosynthesis Protein SpsA, Chain A"/>
    <property type="match status" value="3"/>
</dbReference>
<dbReference type="PANTHER" id="PTHR43179">
    <property type="entry name" value="RHAMNOSYLTRANSFERASE WBBL"/>
    <property type="match status" value="1"/>
</dbReference>
<feature type="domain" description="Glycosyltransferase 2-like" evidence="4">
    <location>
        <begin position="300"/>
        <end position="354"/>
    </location>
</feature>
<organism evidence="6 7">
    <name type="scientific">Rahnella sp. (strain Y9602)</name>
    <dbReference type="NCBI Taxonomy" id="2703885"/>
    <lineage>
        <taxon>Bacteria</taxon>
        <taxon>Pseudomonadati</taxon>
        <taxon>Pseudomonadota</taxon>
        <taxon>Gammaproteobacteria</taxon>
        <taxon>Enterobacterales</taxon>
        <taxon>Yersiniaceae</taxon>
        <taxon>Rahnella</taxon>
    </lineage>
</organism>
<evidence type="ECO:0000313" key="7">
    <source>
        <dbReference type="Proteomes" id="UP001598201"/>
    </source>
</evidence>
<accession>A0ABW6CEW4</accession>
<sequence length="683" mass="76608">MQVTIDGVPYAPACNSGSRIGIAITTHNRPAVLANTIEQHLKHLPAGAKLIVIDDGSAPAATAAGIEVIRHEKSLGIAGAKNRCIEELLNSGCDHLFLFDDDTWPSCENWWVPYISSSEQHLMYLWGDDAYFREKGIRAHVRPKGCMLYVTRKAVDRVGGMDTDFGTWGFEHESWSDRIFNAGLTTCRYQDVEDSAGLFYASDEKDNIQSSVPEHVRLAAKPQLAEEKRYSSEYVPFRRDIITGHKPGVALSILIPSVHTRWDNFAQKIQSQIFGQYNALSKSEQDRVEILFILDTKTIQLGDKRNEMVRLAKGEYVVFVDDDDRIEPDYITSLLTATDSGADVITFHAKVSLDGNVPLLCRYSLKYSQDANTGNEYHRIPNHICAVKRSIVLRTPFPSKLCGEDREYAKDLRPLLNTERAIDRVLYHYDYNRTTTETQLSQRYQTQIVKRSKPPVIDVVILSKGDTDERKAMTQHAINTCRDGAGAHNVNVIVIEQAEAVRYAGAVTLYESSAFAYNAFANRGIRTGSAPWVMVANNDLEFMSGWLDALLQAKHPVMSPVSPGDSRQQGINKNETGTVNGKHFSGWCFVLSRQLWVDIGGLDEDFRYWCADDSVIEQVRRAGAMPMIIPASHVKHLVSKTGGAAPPDEMTWGQVVLFEQKYGIKKFENDQRYTAYKQRVGIA</sequence>
<feature type="domain" description="Glycosyltransferase 2-like" evidence="4">
    <location>
        <begin position="22"/>
        <end position="107"/>
    </location>
</feature>
<keyword evidence="3 6" id="KW-0808">Transferase</keyword>
<evidence type="ECO:0000259" key="4">
    <source>
        <dbReference type="Pfam" id="PF00535"/>
    </source>
</evidence>
<dbReference type="InterPro" id="IPR027791">
    <property type="entry name" value="Galactosyl_T_C"/>
</dbReference>
<dbReference type="EMBL" id="JBHUCJ010000057">
    <property type="protein sequence ID" value="MFD3225681.1"/>
    <property type="molecule type" value="Genomic_DNA"/>
</dbReference>
<name>A0ABW6CEW4_RAHSY</name>
<reference evidence="6 7" key="1">
    <citation type="submission" date="2024-09" db="EMBL/GenBank/DDBJ databases">
        <title>Genomes of Rahnella.</title>
        <authorList>
            <person name="Mnguni F.C."/>
            <person name="Shin G.Y."/>
            <person name="Coutinho T."/>
        </authorList>
    </citation>
    <scope>NUCLEOTIDE SEQUENCE [LARGE SCALE GENOMIC DNA]</scope>
    <source>
        <strain evidence="6 7">20WA0057</strain>
    </source>
</reference>
<comment type="similarity">
    <text evidence="1">Belongs to the glycosyltransferase 2 family.</text>
</comment>
<dbReference type="EC" id="2.4.-.-" evidence="6"/>
<gene>
    <name evidence="6" type="ORF">ACFPK4_19225</name>
</gene>
<evidence type="ECO:0000256" key="2">
    <source>
        <dbReference type="ARBA" id="ARBA00022676"/>
    </source>
</evidence>
<dbReference type="CDD" id="cd00761">
    <property type="entry name" value="Glyco_tranf_GTA_type"/>
    <property type="match status" value="1"/>
</dbReference>
<dbReference type="InterPro" id="IPR001173">
    <property type="entry name" value="Glyco_trans_2-like"/>
</dbReference>
<comment type="caution">
    <text evidence="6">The sequence shown here is derived from an EMBL/GenBank/DDBJ whole genome shotgun (WGS) entry which is preliminary data.</text>
</comment>
<evidence type="ECO:0000313" key="6">
    <source>
        <dbReference type="EMBL" id="MFD3225681.1"/>
    </source>
</evidence>
<dbReference type="Proteomes" id="UP001598201">
    <property type="component" value="Unassembled WGS sequence"/>
</dbReference>
<protein>
    <submittedName>
        <fullName evidence="6">Glycosyltransferase</fullName>
        <ecNumber evidence="6">2.4.-.-</ecNumber>
    </submittedName>
</protein>
<dbReference type="PANTHER" id="PTHR43179:SF12">
    <property type="entry name" value="GALACTOFURANOSYLTRANSFERASE GLFT2"/>
    <property type="match status" value="1"/>
</dbReference>
<keyword evidence="7" id="KW-1185">Reference proteome</keyword>
<keyword evidence="2 6" id="KW-0328">Glycosyltransferase</keyword>
<dbReference type="InterPro" id="IPR029044">
    <property type="entry name" value="Nucleotide-diphossugar_trans"/>
</dbReference>
<dbReference type="GO" id="GO:0016757">
    <property type="term" value="F:glycosyltransferase activity"/>
    <property type="evidence" value="ECO:0007669"/>
    <property type="project" value="UniProtKB-KW"/>
</dbReference>
<evidence type="ECO:0000256" key="1">
    <source>
        <dbReference type="ARBA" id="ARBA00006739"/>
    </source>
</evidence>